<dbReference type="Pfam" id="PF00903">
    <property type="entry name" value="Glyoxalase"/>
    <property type="match status" value="2"/>
</dbReference>
<evidence type="ECO:0000313" key="4">
    <source>
        <dbReference type="Proteomes" id="UP000187074"/>
    </source>
</evidence>
<dbReference type="Proteomes" id="UP000187074">
    <property type="component" value="Unassembled WGS sequence"/>
</dbReference>
<feature type="domain" description="VOC" evidence="2">
    <location>
        <begin position="10"/>
        <end position="126"/>
    </location>
</feature>
<sequence length="285" mass="31536">MTAIIHPSTKLGPVSLRISNLAQSVRFYTEVVGLKMLRQHGRVAELTADGKQPLLIIEEIQDLVRPQTRTAGLYHFAILVPNRESLGLALANLIAHNIPVGQGDHLVSEALYINDPDGNGIEIYADRPRDTWKRDAKGEYVMTTDPVDVEGLLALSKEDKEWYGLPEETVIGHVHFHVSNLHDARVFYCDVLGFELTAHYGGAALFISAGGYHHHIGLNVWAGLGVPNTPRSAAGMEDYTIELPSQEELETVTGRIREAGLRLEQRDGVWAVQDPSDIWIRLVVA</sequence>
<dbReference type="PROSITE" id="PS00934">
    <property type="entry name" value="GLYOXALASE_I_1"/>
    <property type="match status" value="1"/>
</dbReference>
<organism evidence="3 4">
    <name type="scientific">Paenibacillus lautus</name>
    <name type="common">Bacillus lautus</name>
    <dbReference type="NCBI Taxonomy" id="1401"/>
    <lineage>
        <taxon>Bacteria</taxon>
        <taxon>Bacillati</taxon>
        <taxon>Bacillota</taxon>
        <taxon>Bacilli</taxon>
        <taxon>Bacillales</taxon>
        <taxon>Paenibacillaceae</taxon>
        <taxon>Paenibacillus</taxon>
    </lineage>
</organism>
<dbReference type="AlphaFoldDB" id="A0A1R1AWE9"/>
<feature type="domain" description="VOC" evidence="2">
    <location>
        <begin position="170"/>
        <end position="285"/>
    </location>
</feature>
<dbReference type="InterPro" id="IPR004360">
    <property type="entry name" value="Glyas_Fos-R_dOase_dom"/>
</dbReference>
<dbReference type="SUPFAM" id="SSF54593">
    <property type="entry name" value="Glyoxalase/Bleomycin resistance protein/Dihydroxybiphenyl dioxygenase"/>
    <property type="match status" value="2"/>
</dbReference>
<dbReference type="PANTHER" id="PTHR43279:SF1">
    <property type="entry name" value="CATECHOL-2,3-DIOXYGENASE"/>
    <property type="match status" value="1"/>
</dbReference>
<accession>A0A1R1AWE9</accession>
<dbReference type="Gene3D" id="3.10.180.10">
    <property type="entry name" value="2,3-Dihydroxybiphenyl 1,2-Dioxygenase, domain 1"/>
    <property type="match status" value="2"/>
</dbReference>
<dbReference type="InterPro" id="IPR037523">
    <property type="entry name" value="VOC_core"/>
</dbReference>
<dbReference type="GO" id="GO:0046872">
    <property type="term" value="F:metal ion binding"/>
    <property type="evidence" value="ECO:0007669"/>
    <property type="project" value="UniProtKB-KW"/>
</dbReference>
<reference evidence="3 4" key="1">
    <citation type="submission" date="2016-11" db="EMBL/GenBank/DDBJ databases">
        <title>Paenibacillus species isolates.</title>
        <authorList>
            <person name="Beno S.M."/>
        </authorList>
    </citation>
    <scope>NUCLEOTIDE SEQUENCE [LARGE SCALE GENOMIC DNA]</scope>
    <source>
        <strain evidence="3 4">FSL F4-0100</strain>
    </source>
</reference>
<dbReference type="EMBL" id="MRTF01000008">
    <property type="protein sequence ID" value="OME90025.1"/>
    <property type="molecule type" value="Genomic_DNA"/>
</dbReference>
<dbReference type="InterPro" id="IPR018146">
    <property type="entry name" value="Glyoxalase_1_CS"/>
</dbReference>
<gene>
    <name evidence="3" type="ORF">BK123_22215</name>
</gene>
<dbReference type="RefSeq" id="WP_076324560.1">
    <property type="nucleotide sequence ID" value="NZ_MRTF01000008.1"/>
</dbReference>
<dbReference type="PANTHER" id="PTHR43279">
    <property type="entry name" value="CATECHOL-2,3-DIOXYGENASE"/>
    <property type="match status" value="1"/>
</dbReference>
<proteinExistence type="predicted"/>
<protein>
    <submittedName>
        <fullName evidence="3">Glyoxalase</fullName>
    </submittedName>
</protein>
<evidence type="ECO:0000259" key="2">
    <source>
        <dbReference type="PROSITE" id="PS51819"/>
    </source>
</evidence>
<evidence type="ECO:0000313" key="3">
    <source>
        <dbReference type="EMBL" id="OME90025.1"/>
    </source>
</evidence>
<dbReference type="OrthoDB" id="9792626at2"/>
<dbReference type="STRING" id="1401.BK123_22215"/>
<evidence type="ECO:0000256" key="1">
    <source>
        <dbReference type="ARBA" id="ARBA00022723"/>
    </source>
</evidence>
<dbReference type="PROSITE" id="PS51819">
    <property type="entry name" value="VOC"/>
    <property type="match status" value="2"/>
</dbReference>
<dbReference type="CDD" id="cd07255">
    <property type="entry name" value="VOC_BsCatE_like_N"/>
    <property type="match status" value="1"/>
</dbReference>
<keyword evidence="1" id="KW-0479">Metal-binding</keyword>
<name>A0A1R1AWE9_PAELA</name>
<dbReference type="InterPro" id="IPR029068">
    <property type="entry name" value="Glyas_Bleomycin-R_OHBP_Dase"/>
</dbReference>
<comment type="caution">
    <text evidence="3">The sequence shown here is derived from an EMBL/GenBank/DDBJ whole genome shotgun (WGS) entry which is preliminary data.</text>
</comment>
<dbReference type="GO" id="GO:0004462">
    <property type="term" value="F:lactoylglutathione lyase activity"/>
    <property type="evidence" value="ECO:0007669"/>
    <property type="project" value="InterPro"/>
</dbReference>